<name>A0A2T7P977_POMCA</name>
<accession>A0A2T7P977</accession>
<comment type="caution">
    <text evidence="1">The sequence shown here is derived from an EMBL/GenBank/DDBJ whole genome shotgun (WGS) entry which is preliminary data.</text>
</comment>
<keyword evidence="2" id="KW-1185">Reference proteome</keyword>
<dbReference type="AlphaFoldDB" id="A0A2T7P977"/>
<proteinExistence type="predicted"/>
<reference evidence="1 2" key="1">
    <citation type="submission" date="2018-04" db="EMBL/GenBank/DDBJ databases">
        <title>The genome of golden apple snail Pomacea canaliculata provides insight into stress tolerance and invasive adaptation.</title>
        <authorList>
            <person name="Liu C."/>
            <person name="Liu B."/>
            <person name="Ren Y."/>
            <person name="Zhang Y."/>
            <person name="Wang H."/>
            <person name="Li S."/>
            <person name="Jiang F."/>
            <person name="Yin L."/>
            <person name="Zhang G."/>
            <person name="Qian W."/>
            <person name="Fan W."/>
        </authorList>
    </citation>
    <scope>NUCLEOTIDE SEQUENCE [LARGE SCALE GENOMIC DNA]</scope>
    <source>
        <strain evidence="1">SZHN2017</strain>
        <tissue evidence="1">Muscle</tissue>
    </source>
</reference>
<evidence type="ECO:0000313" key="1">
    <source>
        <dbReference type="EMBL" id="PVD29974.1"/>
    </source>
</evidence>
<organism evidence="1 2">
    <name type="scientific">Pomacea canaliculata</name>
    <name type="common">Golden apple snail</name>
    <dbReference type="NCBI Taxonomy" id="400727"/>
    <lineage>
        <taxon>Eukaryota</taxon>
        <taxon>Metazoa</taxon>
        <taxon>Spiralia</taxon>
        <taxon>Lophotrochozoa</taxon>
        <taxon>Mollusca</taxon>
        <taxon>Gastropoda</taxon>
        <taxon>Caenogastropoda</taxon>
        <taxon>Architaenioglossa</taxon>
        <taxon>Ampullarioidea</taxon>
        <taxon>Ampullariidae</taxon>
        <taxon>Pomacea</taxon>
    </lineage>
</organism>
<protein>
    <submittedName>
        <fullName evidence="1">Uncharacterized protein</fullName>
    </submittedName>
</protein>
<dbReference type="EMBL" id="PZQS01000005">
    <property type="protein sequence ID" value="PVD29974.1"/>
    <property type="molecule type" value="Genomic_DNA"/>
</dbReference>
<gene>
    <name evidence="1" type="ORF">C0Q70_09235</name>
</gene>
<dbReference type="Proteomes" id="UP000245119">
    <property type="component" value="Linkage Group LG5"/>
</dbReference>
<sequence length="122" mass="13738">MTSLGVNVLETLSITKTGARDYLEDIRVLKQHLLAAVNSLAECCLIASDGGRERERERAITKAEAGMLMVNMPPSYTRLGLLYRALSVQENLRFTDVYKLLFLELLVFSPIPHPRQNLPHTI</sequence>
<evidence type="ECO:0000313" key="2">
    <source>
        <dbReference type="Proteomes" id="UP000245119"/>
    </source>
</evidence>